<dbReference type="RefSeq" id="WP_145017140.1">
    <property type="nucleotide sequence ID" value="NZ_VLLN01000001.1"/>
</dbReference>
<organism evidence="2 3">
    <name type="scientific">Geobacter argillaceus</name>
    <dbReference type="NCBI Taxonomy" id="345631"/>
    <lineage>
        <taxon>Bacteria</taxon>
        <taxon>Pseudomonadati</taxon>
        <taxon>Thermodesulfobacteriota</taxon>
        <taxon>Desulfuromonadia</taxon>
        <taxon>Geobacterales</taxon>
        <taxon>Geobacteraceae</taxon>
        <taxon>Geobacter</taxon>
    </lineage>
</organism>
<proteinExistence type="predicted"/>
<evidence type="ECO:0000256" key="1">
    <source>
        <dbReference type="SAM" id="Phobius"/>
    </source>
</evidence>
<keyword evidence="3" id="KW-1185">Reference proteome</keyword>
<dbReference type="EMBL" id="VLLN01000001">
    <property type="protein sequence ID" value="TWJ33510.1"/>
    <property type="molecule type" value="Genomic_DNA"/>
</dbReference>
<reference evidence="2 3" key="1">
    <citation type="submission" date="2019-07" db="EMBL/GenBank/DDBJ databases">
        <title>Genomic Encyclopedia of Archaeal and Bacterial Type Strains, Phase II (KMG-II): from individual species to whole genera.</title>
        <authorList>
            <person name="Goeker M."/>
        </authorList>
    </citation>
    <scope>NUCLEOTIDE SEQUENCE [LARGE SCALE GENOMIC DNA]</scope>
    <source>
        <strain evidence="2 3">ATCC BAA-1139</strain>
    </source>
</reference>
<dbReference type="AlphaFoldDB" id="A0A562WSX2"/>
<sequence>MHQNIKAAFLSAFLLPGLGQLAKGDRVKGGIFIILVNIFLLGALFMLLRGMSPVLLAAKTGGTSDVIKTIETIRQSSPEARWLLWGFGILWLASVLDAAISKGKQ</sequence>
<feature type="transmembrane region" description="Helical" evidence="1">
    <location>
        <begin position="29"/>
        <end position="48"/>
    </location>
</feature>
<dbReference type="OrthoDB" id="5398323at2"/>
<feature type="transmembrane region" description="Helical" evidence="1">
    <location>
        <begin position="82"/>
        <end position="100"/>
    </location>
</feature>
<keyword evidence="1" id="KW-0472">Membrane</keyword>
<keyword evidence="1" id="KW-0812">Transmembrane</keyword>
<comment type="caution">
    <text evidence="2">The sequence shown here is derived from an EMBL/GenBank/DDBJ whole genome shotgun (WGS) entry which is preliminary data.</text>
</comment>
<name>A0A562WSX2_9BACT</name>
<dbReference type="Proteomes" id="UP000319449">
    <property type="component" value="Unassembled WGS sequence"/>
</dbReference>
<evidence type="ECO:0000313" key="3">
    <source>
        <dbReference type="Proteomes" id="UP000319449"/>
    </source>
</evidence>
<accession>A0A562WSX2</accession>
<gene>
    <name evidence="2" type="ORF">JN12_00184</name>
</gene>
<evidence type="ECO:0000313" key="2">
    <source>
        <dbReference type="EMBL" id="TWJ33510.1"/>
    </source>
</evidence>
<keyword evidence="1" id="KW-1133">Transmembrane helix</keyword>
<protein>
    <submittedName>
        <fullName evidence="2">Uncharacterized protein</fullName>
    </submittedName>
</protein>